<dbReference type="GO" id="GO:0006402">
    <property type="term" value="P:mRNA catabolic process"/>
    <property type="evidence" value="ECO:0007669"/>
    <property type="project" value="TreeGrafter"/>
</dbReference>
<evidence type="ECO:0000256" key="8">
    <source>
        <dbReference type="SAM" id="MobiDB-lite"/>
    </source>
</evidence>
<evidence type="ECO:0000259" key="9">
    <source>
        <dbReference type="PROSITE" id="PS50126"/>
    </source>
</evidence>
<dbReference type="AlphaFoldDB" id="A0A964E3H2"/>
<evidence type="ECO:0000256" key="4">
    <source>
        <dbReference type="ARBA" id="ARBA00022801"/>
    </source>
</evidence>
<dbReference type="NCBIfam" id="TIGR02063">
    <property type="entry name" value="RNase_R"/>
    <property type="match status" value="1"/>
</dbReference>
<dbReference type="Proteomes" id="UP000721844">
    <property type="component" value="Unassembled WGS sequence"/>
</dbReference>
<dbReference type="Gene3D" id="2.40.50.140">
    <property type="entry name" value="Nucleic acid-binding proteins"/>
    <property type="match status" value="1"/>
</dbReference>
<feature type="compositionally biased region" description="Low complexity" evidence="8">
    <location>
        <begin position="762"/>
        <end position="773"/>
    </location>
</feature>
<name>A0A964E3H2_9PROT</name>
<keyword evidence="11" id="KW-1185">Reference proteome</keyword>
<dbReference type="GO" id="GO:0003723">
    <property type="term" value="F:RNA binding"/>
    <property type="evidence" value="ECO:0007669"/>
    <property type="project" value="UniProtKB-UniRule"/>
</dbReference>
<dbReference type="InterPro" id="IPR001900">
    <property type="entry name" value="RNase_II/R"/>
</dbReference>
<accession>A0A964E3H2</accession>
<dbReference type="SMART" id="SM00955">
    <property type="entry name" value="RNB"/>
    <property type="match status" value="1"/>
</dbReference>
<evidence type="ECO:0000256" key="7">
    <source>
        <dbReference type="HAMAP-Rule" id="MF_01895"/>
    </source>
</evidence>
<feature type="compositionally biased region" description="Basic residues" evidence="8">
    <location>
        <begin position="1"/>
        <end position="11"/>
    </location>
</feature>
<evidence type="ECO:0000256" key="1">
    <source>
        <dbReference type="ARBA" id="ARBA00001849"/>
    </source>
</evidence>
<protein>
    <recommendedName>
        <fullName evidence="7">Ribonuclease R</fullName>
        <shortName evidence="7">RNase R</shortName>
        <ecNumber evidence="7">3.1.13.1</ecNumber>
    </recommendedName>
</protein>
<dbReference type="SMART" id="SM00316">
    <property type="entry name" value="S1"/>
    <property type="match status" value="1"/>
</dbReference>
<keyword evidence="5 7" id="KW-0269">Exonuclease</keyword>
<comment type="function">
    <text evidence="7">3'-5' exoribonuclease that releases 5'-nucleoside monophosphates and is involved in maturation of structured RNAs.</text>
</comment>
<comment type="caution">
    <text evidence="10">The sequence shown here is derived from an EMBL/GenBank/DDBJ whole genome shotgun (WGS) entry which is preliminary data.</text>
</comment>
<evidence type="ECO:0000256" key="3">
    <source>
        <dbReference type="ARBA" id="ARBA00022722"/>
    </source>
</evidence>
<feature type="compositionally biased region" description="Low complexity" evidence="8">
    <location>
        <begin position="90"/>
        <end position="103"/>
    </location>
</feature>
<keyword evidence="6 7" id="KW-0694">RNA-binding</keyword>
<dbReference type="GO" id="GO:0008859">
    <property type="term" value="F:exoribonuclease II activity"/>
    <property type="evidence" value="ECO:0007669"/>
    <property type="project" value="UniProtKB-UniRule"/>
</dbReference>
<organism evidence="10 11">
    <name type="scientific">Acidisoma cellulosilyticum</name>
    <dbReference type="NCBI Taxonomy" id="2802395"/>
    <lineage>
        <taxon>Bacteria</taxon>
        <taxon>Pseudomonadati</taxon>
        <taxon>Pseudomonadota</taxon>
        <taxon>Alphaproteobacteria</taxon>
        <taxon>Acetobacterales</taxon>
        <taxon>Acidocellaceae</taxon>
        <taxon>Acidisoma</taxon>
    </lineage>
</organism>
<dbReference type="EC" id="3.1.13.1" evidence="7"/>
<keyword evidence="3 7" id="KW-0540">Nuclease</keyword>
<dbReference type="InterPro" id="IPR011805">
    <property type="entry name" value="RNase_R"/>
</dbReference>
<feature type="region of interest" description="Disordered" evidence="8">
    <location>
        <begin position="1"/>
        <end position="38"/>
    </location>
</feature>
<dbReference type="PANTHER" id="PTHR23355">
    <property type="entry name" value="RIBONUCLEASE"/>
    <property type="match status" value="1"/>
</dbReference>
<dbReference type="PROSITE" id="PS01175">
    <property type="entry name" value="RIBONUCLEASE_II"/>
    <property type="match status" value="1"/>
</dbReference>
<evidence type="ECO:0000313" key="10">
    <source>
        <dbReference type="EMBL" id="MCB8879858.1"/>
    </source>
</evidence>
<keyword evidence="4 7" id="KW-0378">Hydrolase</keyword>
<proteinExistence type="inferred from homology"/>
<feature type="compositionally biased region" description="Low complexity" evidence="8">
    <location>
        <begin position="12"/>
        <end position="26"/>
    </location>
</feature>
<evidence type="ECO:0000256" key="5">
    <source>
        <dbReference type="ARBA" id="ARBA00022839"/>
    </source>
</evidence>
<feature type="region of interest" description="Disordered" evidence="8">
    <location>
        <begin position="761"/>
        <end position="797"/>
    </location>
</feature>
<feature type="region of interest" description="Disordered" evidence="8">
    <location>
        <begin position="78"/>
        <end position="115"/>
    </location>
</feature>
<dbReference type="CDD" id="cd04471">
    <property type="entry name" value="S1_RNase_R"/>
    <property type="match status" value="1"/>
</dbReference>
<evidence type="ECO:0000313" key="11">
    <source>
        <dbReference type="Proteomes" id="UP000721844"/>
    </source>
</evidence>
<dbReference type="EMBL" id="JAESVA010000002">
    <property type="protein sequence ID" value="MCB8879858.1"/>
    <property type="molecule type" value="Genomic_DNA"/>
</dbReference>
<gene>
    <name evidence="7 10" type="primary">rnr</name>
    <name evidence="10" type="ORF">ACELLULO517_06400</name>
</gene>
<dbReference type="PROSITE" id="PS50126">
    <property type="entry name" value="S1"/>
    <property type="match status" value="1"/>
</dbReference>
<dbReference type="InterPro" id="IPR003029">
    <property type="entry name" value="S1_domain"/>
</dbReference>
<comment type="catalytic activity">
    <reaction evidence="1 7">
        <text>Exonucleolytic cleavage in the 3'- to 5'-direction to yield nucleoside 5'-phosphates.</text>
        <dbReference type="EC" id="3.1.13.1"/>
    </reaction>
</comment>
<dbReference type="InterPro" id="IPR004476">
    <property type="entry name" value="RNase_II/RNase_R"/>
</dbReference>
<feature type="domain" description="S1 motif" evidence="9">
    <location>
        <begin position="674"/>
        <end position="755"/>
    </location>
</feature>
<dbReference type="Pfam" id="PF00773">
    <property type="entry name" value="RNB"/>
    <property type="match status" value="1"/>
</dbReference>
<dbReference type="InterPro" id="IPR022966">
    <property type="entry name" value="RNase_II/R_CS"/>
</dbReference>
<keyword evidence="2 7" id="KW-0963">Cytoplasm</keyword>
<dbReference type="InterPro" id="IPR012340">
    <property type="entry name" value="NA-bd_OB-fold"/>
</dbReference>
<dbReference type="RefSeq" id="WP_264481364.1">
    <property type="nucleotide sequence ID" value="NZ_JAESVA010000002.1"/>
</dbReference>
<evidence type="ECO:0000256" key="6">
    <source>
        <dbReference type="ARBA" id="ARBA00022884"/>
    </source>
</evidence>
<evidence type="ECO:0000256" key="2">
    <source>
        <dbReference type="ARBA" id="ARBA00022490"/>
    </source>
</evidence>
<sequence length="797" mass="86992">MTKTARKKPKAARQTPGTETTGTETTPRSRPFPSREQLREFIAESTGRVGKREIARAFGLGPEHKLALRDMLRDMAHKGEAAPAGHRRFASPSGPSAAGSGPAVPEPQPGRLSRRHNTAVPEAIIVEITGIDTEGDAIGRPVDWRGDGPVPTIFMQPEARGQAALAPGHRVLARIRPIGSAIGARKYEGRTLRRIEGSTGRVIGIFRRRAGLMRIEPTDRRVKAEWIVPPGEDGGAQDGEIVRGEPLPMGGLGLKPARVTERLGDASGSKAVSLLVIATLNIPDSFAPEVIAEAEGAHGVSPDGREDLRQVPLITIDGADARDFDDAVYAEPDGDGFRLIVAIADVSHYVTPGSALDRSARERGNSVYFPDRVVPMLPEALSNGWCSLRPNEDRACLFAEMRIGPDGRKRAHRFGRGIMRSAARMTYEEVQEARNTQRETPAFSLDHLYGAYELLLGERQRRGTLDLDVPEWKVTLDSEGRVADVSRRQRLDSHRLIEEFMVLANIAAAEELERLKRPCVYRCHAKPSEIKLDGLRTYLHGMSISLPAGDQIHPRDLDAVLSQVAGSEEAPLVNDAVLRSQSQAEYTIENIGHFGLALTRYAHFTSPIRRYADLIVHRSLIAGLGLGNDGLRPDDAQKLVDTCEHITGTERRAAQAERDAVDRYMAAFMADKIGCIFDARISGVTRFGLFVTLTDTGASGMIPLSALPDDFWMHDEATQSLNGKRSRVVFHLAQIVSVRLVEAKPVTGGLLFQIMMPGSDGRAATAKASPSKRPASKRPPPSKHPRDGAKKARTKRT</sequence>
<dbReference type="Pfam" id="PF00575">
    <property type="entry name" value="S1"/>
    <property type="match status" value="1"/>
</dbReference>
<comment type="subcellular location">
    <subcellularLocation>
        <location evidence="7">Cytoplasm</location>
    </subcellularLocation>
</comment>
<dbReference type="PANTHER" id="PTHR23355:SF9">
    <property type="entry name" value="DIS3-LIKE EXONUCLEASE 2"/>
    <property type="match status" value="1"/>
</dbReference>
<dbReference type="GO" id="GO:0005829">
    <property type="term" value="C:cytosol"/>
    <property type="evidence" value="ECO:0007669"/>
    <property type="project" value="TreeGrafter"/>
</dbReference>
<dbReference type="HAMAP" id="MF_01895">
    <property type="entry name" value="RNase_R"/>
    <property type="match status" value="1"/>
</dbReference>
<feature type="compositionally biased region" description="Basic residues" evidence="8">
    <location>
        <begin position="774"/>
        <end position="783"/>
    </location>
</feature>
<comment type="similarity">
    <text evidence="7">Belongs to the RNR ribonuclease family. RNase R subfamily.</text>
</comment>
<dbReference type="InterPro" id="IPR050180">
    <property type="entry name" value="RNR_Ribonuclease"/>
</dbReference>
<reference evidence="10 11" key="1">
    <citation type="journal article" date="2021" name="Microorganisms">
        <title>Acidisoma silvae sp. nov. and Acidisomacellulosilytica sp. nov., Two Acidophilic Bacteria Isolated from Decaying Wood, Hydrolyzing Cellulose and Producing Poly-3-hydroxybutyrate.</title>
        <authorList>
            <person name="Mieszkin S."/>
            <person name="Pouder E."/>
            <person name="Uroz S."/>
            <person name="Simon-Colin C."/>
            <person name="Alain K."/>
        </authorList>
    </citation>
    <scope>NUCLEOTIDE SEQUENCE [LARGE SCALE GENOMIC DNA]</scope>
    <source>
        <strain evidence="10 11">HW T5.17</strain>
    </source>
</reference>
<dbReference type="NCBIfam" id="TIGR00358">
    <property type="entry name" value="3_prime_RNase"/>
    <property type="match status" value="1"/>
</dbReference>
<dbReference type="SUPFAM" id="SSF50249">
    <property type="entry name" value="Nucleic acid-binding proteins"/>
    <property type="match status" value="2"/>
</dbReference>